<reference evidence="2 3" key="1">
    <citation type="submission" date="2023-08" db="EMBL/GenBank/DDBJ databases">
        <title>Alcaligenaceae gen. nov., a novel taxon isolated from the sludge of Yixing Pesticide Factory.</title>
        <authorList>
            <person name="Ruan L."/>
        </authorList>
    </citation>
    <scope>NUCLEOTIDE SEQUENCE [LARGE SCALE GENOMIC DNA]</scope>
    <source>
        <strain evidence="2 3">LG-2</strain>
    </source>
</reference>
<proteinExistence type="predicted"/>
<feature type="transmembrane region" description="Helical" evidence="1">
    <location>
        <begin position="26"/>
        <end position="47"/>
    </location>
</feature>
<evidence type="ECO:0000313" key="3">
    <source>
        <dbReference type="Proteomes" id="UP001232156"/>
    </source>
</evidence>
<accession>A0ABU1D883</accession>
<name>A0ABU1D883_9BURK</name>
<keyword evidence="1" id="KW-1133">Transmembrane helix</keyword>
<dbReference type="RefSeq" id="WP_165279649.1">
    <property type="nucleotide sequence ID" value="NZ_JAUZQE010000031.1"/>
</dbReference>
<gene>
    <name evidence="2" type="ORF">Q8947_11790</name>
</gene>
<evidence type="ECO:0000313" key="2">
    <source>
        <dbReference type="EMBL" id="MDR4126661.1"/>
    </source>
</evidence>
<organism evidence="2 3">
    <name type="scientific">Yanghanlia caeni</name>
    <dbReference type="NCBI Taxonomy" id="3064283"/>
    <lineage>
        <taxon>Bacteria</taxon>
        <taxon>Pseudomonadati</taxon>
        <taxon>Pseudomonadota</taxon>
        <taxon>Betaproteobacteria</taxon>
        <taxon>Burkholderiales</taxon>
        <taxon>Alcaligenaceae</taxon>
        <taxon>Yanghanlia</taxon>
    </lineage>
</organism>
<dbReference type="PANTHER" id="PTHR34980">
    <property type="entry name" value="INNER MEMBRANE PROTEIN-RELATED-RELATED"/>
    <property type="match status" value="1"/>
</dbReference>
<protein>
    <submittedName>
        <fullName evidence="2">DUF805 domain-containing protein</fullName>
    </submittedName>
</protein>
<comment type="caution">
    <text evidence="2">The sequence shown here is derived from an EMBL/GenBank/DDBJ whole genome shotgun (WGS) entry which is preliminary data.</text>
</comment>
<feature type="transmembrane region" description="Helical" evidence="1">
    <location>
        <begin position="53"/>
        <end position="70"/>
    </location>
</feature>
<keyword evidence="3" id="KW-1185">Reference proteome</keyword>
<dbReference type="Pfam" id="PF05656">
    <property type="entry name" value="DUF805"/>
    <property type="match status" value="1"/>
</dbReference>
<evidence type="ECO:0000256" key="1">
    <source>
        <dbReference type="SAM" id="Phobius"/>
    </source>
</evidence>
<dbReference type="Proteomes" id="UP001232156">
    <property type="component" value="Unassembled WGS sequence"/>
</dbReference>
<dbReference type="InterPro" id="IPR008523">
    <property type="entry name" value="DUF805"/>
</dbReference>
<keyword evidence="1" id="KW-0812">Transmembrane</keyword>
<dbReference type="EMBL" id="JAUZQE010000031">
    <property type="protein sequence ID" value="MDR4126661.1"/>
    <property type="molecule type" value="Genomic_DNA"/>
</dbReference>
<keyword evidence="1" id="KW-0472">Membrane</keyword>
<feature type="transmembrane region" description="Helical" evidence="1">
    <location>
        <begin position="82"/>
        <end position="101"/>
    </location>
</feature>
<sequence length="117" mass="13077">MDFKTAVTVCLRKYARFDGRASRSEFWWFYLFTVLAMSAASLVSRSIGDPNDVLGTIVMFGLLVPSLSAGCRRLHDVGRSGWWQVLSLTLIGLIPLVYWMVQPTQPGENKYGTLLAS</sequence>
<dbReference type="PANTHER" id="PTHR34980:SF2">
    <property type="entry name" value="INNER MEMBRANE PROTEIN YHAH-RELATED"/>
    <property type="match status" value="1"/>
</dbReference>